<dbReference type="PROSITE" id="PS50006">
    <property type="entry name" value="FHA_DOMAIN"/>
    <property type="match status" value="1"/>
</dbReference>
<organism evidence="2 3">
    <name type="scientific">Pseudidiomarina aestuarii</name>
    <dbReference type="NCBI Taxonomy" id="624146"/>
    <lineage>
        <taxon>Bacteria</taxon>
        <taxon>Pseudomonadati</taxon>
        <taxon>Pseudomonadota</taxon>
        <taxon>Gammaproteobacteria</taxon>
        <taxon>Alteromonadales</taxon>
        <taxon>Idiomarinaceae</taxon>
        <taxon>Pseudidiomarina</taxon>
    </lineage>
</organism>
<protein>
    <recommendedName>
        <fullName evidence="1">FHA domain-containing protein</fullName>
    </recommendedName>
</protein>
<dbReference type="InterPro" id="IPR000253">
    <property type="entry name" value="FHA_dom"/>
</dbReference>
<comment type="caution">
    <text evidence="2">The sequence shown here is derived from an EMBL/GenBank/DDBJ whole genome shotgun (WGS) entry which is preliminary data.</text>
</comment>
<dbReference type="InterPro" id="IPR029016">
    <property type="entry name" value="GAF-like_dom_sf"/>
</dbReference>
<dbReference type="Proteomes" id="UP000287766">
    <property type="component" value="Unassembled WGS sequence"/>
</dbReference>
<dbReference type="SMART" id="SM00240">
    <property type="entry name" value="FHA"/>
    <property type="match status" value="1"/>
</dbReference>
<dbReference type="SUPFAM" id="SSF49879">
    <property type="entry name" value="SMAD/FHA domain"/>
    <property type="match status" value="1"/>
</dbReference>
<dbReference type="InterPro" id="IPR008984">
    <property type="entry name" value="SMAD_FHA_dom_sf"/>
</dbReference>
<dbReference type="AlphaFoldDB" id="A0A7Z6ZW00"/>
<evidence type="ECO:0000259" key="1">
    <source>
        <dbReference type="PROSITE" id="PS50006"/>
    </source>
</evidence>
<dbReference type="CDD" id="cd00060">
    <property type="entry name" value="FHA"/>
    <property type="match status" value="1"/>
</dbReference>
<reference evidence="3" key="1">
    <citation type="journal article" date="2018" name="Front. Microbiol.">
        <title>Genome-Based Analysis Reveals the Taxonomy and Diversity of the Family Idiomarinaceae.</title>
        <authorList>
            <person name="Liu Y."/>
            <person name="Lai Q."/>
            <person name="Shao Z."/>
        </authorList>
    </citation>
    <scope>NUCLEOTIDE SEQUENCE [LARGE SCALE GENOMIC DNA]</scope>
    <source>
        <strain evidence="3">KYW314</strain>
    </source>
</reference>
<dbReference type="InterPro" id="IPR003018">
    <property type="entry name" value="GAF"/>
</dbReference>
<dbReference type="SMART" id="SM00065">
    <property type="entry name" value="GAF"/>
    <property type="match status" value="1"/>
</dbReference>
<dbReference type="RefSeq" id="WP_169930948.1">
    <property type="nucleotide sequence ID" value="NZ_PIPR01000001.1"/>
</dbReference>
<dbReference type="Pfam" id="PF00498">
    <property type="entry name" value="FHA"/>
    <property type="match status" value="1"/>
</dbReference>
<dbReference type="InterPro" id="IPR050923">
    <property type="entry name" value="Cell_Proc_Reg/RNA_Proc"/>
</dbReference>
<dbReference type="Gene3D" id="3.30.450.40">
    <property type="match status" value="1"/>
</dbReference>
<dbReference type="EMBL" id="PIPR01000001">
    <property type="protein sequence ID" value="RUO42226.1"/>
    <property type="molecule type" value="Genomic_DNA"/>
</dbReference>
<name>A0A7Z6ZW00_9GAMM</name>
<dbReference type="Gene3D" id="2.60.200.20">
    <property type="match status" value="1"/>
</dbReference>
<gene>
    <name evidence="2" type="ORF">CWE22_08805</name>
</gene>
<dbReference type="PANTHER" id="PTHR23308">
    <property type="entry name" value="NUCLEAR INHIBITOR OF PROTEIN PHOSPHATASE-1"/>
    <property type="match status" value="1"/>
</dbReference>
<accession>A0A7Z6ZW00</accession>
<dbReference type="SUPFAM" id="SSF55781">
    <property type="entry name" value="GAF domain-like"/>
    <property type="match status" value="1"/>
</dbReference>
<keyword evidence="3" id="KW-1185">Reference proteome</keyword>
<proteinExistence type="predicted"/>
<feature type="domain" description="FHA" evidence="1">
    <location>
        <begin position="25"/>
        <end position="74"/>
    </location>
</feature>
<evidence type="ECO:0000313" key="2">
    <source>
        <dbReference type="EMBL" id="RUO42226.1"/>
    </source>
</evidence>
<sequence length="284" mass="32846">MPLTCRILYQDRFADQRSLFEQRLYLIGRDKHCDIVVDDRSVSRRHAHVRYHDGDWLITDLNSTNGCFFDERKISEQIIHERSVIKIGSVSLELQPLTHKQLTTDLQHRAWQHRQLRTIRQDCIQSHDLKRLLTQAQQGAQNILHSERAALILLNDKSRIDQCIGFPDWLEPGHFSGSKTLIKQAINSRSVVAVNNAQTHQHLRDQRSVIEHSIKAAIAVPISYSNCIIGVFYADNVHQHHYFTDHDVSVLSLFAQQLSSQLAFAQIDLQLQWVEERLQQLLAG</sequence>
<evidence type="ECO:0000313" key="3">
    <source>
        <dbReference type="Proteomes" id="UP000287766"/>
    </source>
</evidence>
<dbReference type="Pfam" id="PF01590">
    <property type="entry name" value="GAF"/>
    <property type="match status" value="1"/>
</dbReference>